<protein>
    <submittedName>
        <fullName evidence="5">Pentatricopeptide repeat protein</fullName>
    </submittedName>
</protein>
<dbReference type="AlphaFoldDB" id="A0A678WFX9"/>
<name>A0A678WFX9_SALMI</name>
<accession>A0A678WFX9</accession>
<dbReference type="InterPro" id="IPR011990">
    <property type="entry name" value="TPR-like_helical_dom_sf"/>
</dbReference>
<comment type="similarity">
    <text evidence="1">Belongs to the PPR family. P subfamily.</text>
</comment>
<dbReference type="Pfam" id="PF12854">
    <property type="entry name" value="PPR_1"/>
    <property type="match status" value="2"/>
</dbReference>
<evidence type="ECO:0000256" key="1">
    <source>
        <dbReference type="ARBA" id="ARBA00007626"/>
    </source>
</evidence>
<keyword evidence="2" id="KW-0677">Repeat</keyword>
<evidence type="ECO:0000256" key="2">
    <source>
        <dbReference type="ARBA" id="ARBA00022737"/>
    </source>
</evidence>
<evidence type="ECO:0000256" key="3">
    <source>
        <dbReference type="PROSITE-ProRule" id="PRU00708"/>
    </source>
</evidence>
<dbReference type="InterPro" id="IPR057027">
    <property type="entry name" value="TPR_mt"/>
</dbReference>
<dbReference type="Gene3D" id="1.25.40.10">
    <property type="entry name" value="Tetratricopeptide repeat domain"/>
    <property type="match status" value="5"/>
</dbReference>
<dbReference type="SUPFAM" id="SSF81901">
    <property type="entry name" value="HCP-like"/>
    <property type="match status" value="1"/>
</dbReference>
<organism evidence="5">
    <name type="scientific">Salvia miltiorrhiza</name>
    <name type="common">Chinese sage</name>
    <dbReference type="NCBI Taxonomy" id="226208"/>
    <lineage>
        <taxon>Eukaryota</taxon>
        <taxon>Viridiplantae</taxon>
        <taxon>Streptophyta</taxon>
        <taxon>Embryophyta</taxon>
        <taxon>Tracheophyta</taxon>
        <taxon>Spermatophyta</taxon>
        <taxon>Magnoliopsida</taxon>
        <taxon>eudicotyledons</taxon>
        <taxon>Gunneridae</taxon>
        <taxon>Pentapetalae</taxon>
        <taxon>asterids</taxon>
        <taxon>lamiids</taxon>
        <taxon>Lamiales</taxon>
        <taxon>Lamiaceae</taxon>
        <taxon>Nepetoideae</taxon>
        <taxon>Mentheae</taxon>
        <taxon>Salviinae</taxon>
        <taxon>Salvia</taxon>
        <taxon>Salvia incertae sedis</taxon>
    </lineage>
</organism>
<dbReference type="Pfam" id="PF13041">
    <property type="entry name" value="PPR_2"/>
    <property type="match status" value="2"/>
</dbReference>
<dbReference type="EMBL" id="MH005010">
    <property type="protein sequence ID" value="AYM01010.1"/>
    <property type="molecule type" value="mRNA"/>
</dbReference>
<reference evidence="5" key="1">
    <citation type="journal article" date="2018" name="Molecules">
        <title>The Pentatricopeptide Repeat Gene Family in Salvia miltiorrhiza: Genome-Wide Characterization and Expression Analysis.</title>
        <authorList>
            <person name="Li H."/>
            <person name="Li C."/>
            <person name="Deng Y."/>
            <person name="Jiang X."/>
            <person name="Lu S."/>
        </authorList>
    </citation>
    <scope>NUCLEOTIDE SEQUENCE</scope>
</reference>
<feature type="repeat" description="PPR" evidence="3">
    <location>
        <begin position="404"/>
        <end position="438"/>
    </location>
</feature>
<dbReference type="InterPro" id="IPR002885">
    <property type="entry name" value="PPR_rpt"/>
</dbReference>
<evidence type="ECO:0000313" key="5">
    <source>
        <dbReference type="EMBL" id="AYM01010.1"/>
    </source>
</evidence>
<evidence type="ECO:0000259" key="4">
    <source>
        <dbReference type="Pfam" id="PF23276"/>
    </source>
</evidence>
<feature type="repeat" description="PPR" evidence="3">
    <location>
        <begin position="369"/>
        <end position="403"/>
    </location>
</feature>
<dbReference type="PANTHER" id="PTHR47447:SF28">
    <property type="entry name" value="PENTACOTRIPEPTIDE-REPEAT REGION OF PRORP DOMAIN-CONTAINING PROTEIN"/>
    <property type="match status" value="1"/>
</dbReference>
<sequence length="563" mass="62929">MAAAVAAPRRMHQPFSNGLSVIPAVQYLLQYLNPQNPQFHQCPNPAKLNQFSPYLTQDFVLEVIKTQPNPYHSVFFFNWAANPIPNPNNYSHSHFCYIAITDKLISHRLFSLAADLLISHGKFSDFMKGKFIKAHGDLGHSKWCVKLFDHAKSDEFGRCLFSFNALLGVLVKARKVKQAWGFFGNVVIKSSAVMPDVSTYTTMITGLCKVGMAGDAEKLFDEMPERNSRSYNAIINGLCKKGLVGRARRIFSQMEEDDACAPDVFAYTTLIDGYCKKGEIGNALNCFEEMVRNNKCEPNVMTYNALISGLCINGDVDEAKRMMSRMRLAGLRDNVVTHTSLLKGYCTAGRSDEAIKHFKEMGSLGMSLDLKAYAVIANEYCKMGRPDEAVALLREMRARGIVPILSNCNAVLRSFVKLRELEKGVRFLKQMAQWGCRPNFVSYSEVVAGLAAAGGRMQDLDDVVDDMRRDGHALDAKLYSLLIQAKCVSGDVEKAIELFEEMIGERFVIKRDSFEVFVKKLCLWGLVNKVGDLFDRMKSSCLVFDVMSYQSVLDECVCGNSGS</sequence>
<feature type="repeat" description="PPR" evidence="3">
    <location>
        <begin position="475"/>
        <end position="509"/>
    </location>
</feature>
<proteinExistence type="evidence at transcript level"/>
<feature type="repeat" description="PPR" evidence="3">
    <location>
        <begin position="263"/>
        <end position="297"/>
    </location>
</feature>
<feature type="domain" description="Pentatricopeptide repeat-containing protein-mitochondrial" evidence="4">
    <location>
        <begin position="385"/>
        <end position="501"/>
    </location>
</feature>
<feature type="repeat" description="PPR" evidence="3">
    <location>
        <begin position="196"/>
        <end position="230"/>
    </location>
</feature>
<feature type="repeat" description="PPR" evidence="3">
    <location>
        <begin position="299"/>
        <end position="333"/>
    </location>
</feature>
<dbReference type="PROSITE" id="PS51375">
    <property type="entry name" value="PPR"/>
    <property type="match status" value="7"/>
</dbReference>
<dbReference type="PANTHER" id="PTHR47447">
    <property type="entry name" value="OS03G0856100 PROTEIN"/>
    <property type="match status" value="1"/>
</dbReference>
<dbReference type="NCBIfam" id="TIGR00756">
    <property type="entry name" value="PPR"/>
    <property type="match status" value="8"/>
</dbReference>
<reference evidence="5" key="2">
    <citation type="submission" date="2018-02" db="EMBL/GenBank/DDBJ databases">
        <authorList>
            <person name="Li H.Q."/>
            <person name="Lu S.F."/>
        </authorList>
    </citation>
    <scope>NUCLEOTIDE SEQUENCE</scope>
</reference>
<dbReference type="Pfam" id="PF23276">
    <property type="entry name" value="TPR_24"/>
    <property type="match status" value="1"/>
</dbReference>
<feature type="repeat" description="PPR" evidence="3">
    <location>
        <begin position="334"/>
        <end position="368"/>
    </location>
</feature>